<proteinExistence type="predicted"/>
<feature type="region of interest" description="Disordered" evidence="1">
    <location>
        <begin position="224"/>
        <end position="260"/>
    </location>
</feature>
<protein>
    <submittedName>
        <fullName evidence="2">Uncharacterized protein</fullName>
    </submittedName>
</protein>
<feature type="compositionally biased region" description="Basic and acidic residues" evidence="1">
    <location>
        <begin position="224"/>
        <end position="237"/>
    </location>
</feature>
<keyword evidence="3" id="KW-1185">Reference proteome</keyword>
<sequence>MLLVRWSSGGRMMERWSSNGGAGGLEVPWVISIMVQSSLYAFKHLVQFNVFITIVWNCPKDFLETESFASLVMELCLAYLFKVFQRNGITCSDNSNWEDMVSVSLTTAKTLIGCLGPEIPTYRRYQEQVNVRKVLMNLLLEAVVMVFSASDDGRCQSFPASEEPALVEKSSISDFTAGNNDTAVDTEQCHHHHQMDLPAPSLDDQSSSDLQSVDVAEGFTEQCNDDHLDERSHKSTDNENLDTSESVKVAEACTEPCNDRHEEEFQAVLSRENDEVPDA</sequence>
<evidence type="ECO:0000256" key="1">
    <source>
        <dbReference type="SAM" id="MobiDB-lite"/>
    </source>
</evidence>
<dbReference type="AlphaFoldDB" id="A0A7J0EK04"/>
<evidence type="ECO:0000313" key="3">
    <source>
        <dbReference type="Proteomes" id="UP000585474"/>
    </source>
</evidence>
<organism evidence="2 3">
    <name type="scientific">Actinidia rufa</name>
    <dbReference type="NCBI Taxonomy" id="165716"/>
    <lineage>
        <taxon>Eukaryota</taxon>
        <taxon>Viridiplantae</taxon>
        <taxon>Streptophyta</taxon>
        <taxon>Embryophyta</taxon>
        <taxon>Tracheophyta</taxon>
        <taxon>Spermatophyta</taxon>
        <taxon>Magnoliopsida</taxon>
        <taxon>eudicotyledons</taxon>
        <taxon>Gunneridae</taxon>
        <taxon>Pentapetalae</taxon>
        <taxon>asterids</taxon>
        <taxon>Ericales</taxon>
        <taxon>Actinidiaceae</taxon>
        <taxon>Actinidia</taxon>
    </lineage>
</organism>
<dbReference type="InterPro" id="IPR044218">
    <property type="entry name" value="SWEETIE"/>
</dbReference>
<dbReference type="GO" id="GO:0005975">
    <property type="term" value="P:carbohydrate metabolic process"/>
    <property type="evidence" value="ECO:0007669"/>
    <property type="project" value="InterPro"/>
</dbReference>
<feature type="region of interest" description="Disordered" evidence="1">
    <location>
        <begin position="187"/>
        <end position="211"/>
    </location>
</feature>
<evidence type="ECO:0000313" key="2">
    <source>
        <dbReference type="EMBL" id="GFY86801.1"/>
    </source>
</evidence>
<reference evidence="2 3" key="1">
    <citation type="submission" date="2019-07" db="EMBL/GenBank/DDBJ databases">
        <title>De Novo Assembly of kiwifruit Actinidia rufa.</title>
        <authorList>
            <person name="Sugita-Konishi S."/>
            <person name="Sato K."/>
            <person name="Mori E."/>
            <person name="Abe Y."/>
            <person name="Kisaki G."/>
            <person name="Hamano K."/>
            <person name="Suezawa K."/>
            <person name="Otani M."/>
            <person name="Fukuda T."/>
            <person name="Manabe T."/>
            <person name="Gomi K."/>
            <person name="Tabuchi M."/>
            <person name="Akimitsu K."/>
            <person name="Kataoka I."/>
        </authorList>
    </citation>
    <scope>NUCLEOTIDE SEQUENCE [LARGE SCALE GENOMIC DNA]</scope>
    <source>
        <strain evidence="3">cv. Fuchu</strain>
    </source>
</reference>
<dbReference type="PANTHER" id="PTHR46975">
    <property type="entry name" value="PROTEIN SWEETIE"/>
    <property type="match status" value="1"/>
</dbReference>
<accession>A0A7J0EK04</accession>
<dbReference type="EMBL" id="BJWL01000005">
    <property type="protein sequence ID" value="GFY86801.1"/>
    <property type="molecule type" value="Genomic_DNA"/>
</dbReference>
<dbReference type="PANTHER" id="PTHR46975:SF2">
    <property type="entry name" value="PROTEIN SWEETIE"/>
    <property type="match status" value="1"/>
</dbReference>
<comment type="caution">
    <text evidence="2">The sequence shown here is derived from an EMBL/GenBank/DDBJ whole genome shotgun (WGS) entry which is preliminary data.</text>
</comment>
<gene>
    <name evidence="2" type="ORF">Acr_05g0004400</name>
</gene>
<name>A0A7J0EK04_9ERIC</name>
<dbReference type="Proteomes" id="UP000585474">
    <property type="component" value="Unassembled WGS sequence"/>
</dbReference>
<feature type="compositionally biased region" description="Low complexity" evidence="1">
    <location>
        <begin position="196"/>
        <end position="211"/>
    </location>
</feature>